<keyword evidence="8" id="KW-0695">RNA-directed DNA polymerase</keyword>
<evidence type="ECO:0000259" key="12">
    <source>
        <dbReference type="PROSITE" id="PS50878"/>
    </source>
</evidence>
<dbReference type="EC" id="2.7.7.49" evidence="1"/>
<dbReference type="GO" id="GO:0006508">
    <property type="term" value="P:proteolysis"/>
    <property type="evidence" value="ECO:0007669"/>
    <property type="project" value="UniProtKB-KW"/>
</dbReference>
<feature type="domain" description="Integrase catalytic" evidence="13">
    <location>
        <begin position="519"/>
        <end position="622"/>
    </location>
</feature>
<evidence type="ECO:0000313" key="14">
    <source>
        <dbReference type="EMBL" id="KAK1602096.1"/>
    </source>
</evidence>
<evidence type="ECO:0000256" key="1">
    <source>
        <dbReference type="ARBA" id="ARBA00012493"/>
    </source>
</evidence>
<dbReference type="Pfam" id="PF00078">
    <property type="entry name" value="RVT_1"/>
    <property type="match status" value="1"/>
</dbReference>
<dbReference type="Gene3D" id="3.10.10.10">
    <property type="entry name" value="HIV Type 1 Reverse Transcriptase, subunit A, domain 1"/>
    <property type="match status" value="1"/>
</dbReference>
<feature type="region of interest" description="Disordered" evidence="10">
    <location>
        <begin position="1207"/>
        <end position="1275"/>
    </location>
</feature>
<feature type="domain" description="CCHC-type" evidence="11">
    <location>
        <begin position="1282"/>
        <end position="1297"/>
    </location>
</feature>
<dbReference type="Gene3D" id="4.10.60.10">
    <property type="entry name" value="Zinc finger, CCHC-type"/>
    <property type="match status" value="1"/>
</dbReference>
<organism evidence="14 15">
    <name type="scientific">Lolium multiflorum</name>
    <name type="common">Italian ryegrass</name>
    <name type="synonym">Lolium perenne subsp. multiflorum</name>
    <dbReference type="NCBI Taxonomy" id="4521"/>
    <lineage>
        <taxon>Eukaryota</taxon>
        <taxon>Viridiplantae</taxon>
        <taxon>Streptophyta</taxon>
        <taxon>Embryophyta</taxon>
        <taxon>Tracheophyta</taxon>
        <taxon>Spermatophyta</taxon>
        <taxon>Magnoliopsida</taxon>
        <taxon>Liliopsida</taxon>
        <taxon>Poales</taxon>
        <taxon>Poaceae</taxon>
        <taxon>BOP clade</taxon>
        <taxon>Pooideae</taxon>
        <taxon>Poodae</taxon>
        <taxon>Poeae</taxon>
        <taxon>Poeae Chloroplast Group 2 (Poeae type)</taxon>
        <taxon>Loliodinae</taxon>
        <taxon>Loliinae</taxon>
        <taxon>Lolium</taxon>
    </lineage>
</organism>
<feature type="region of interest" description="Disordered" evidence="10">
    <location>
        <begin position="2377"/>
        <end position="2491"/>
    </location>
</feature>
<evidence type="ECO:0000259" key="13">
    <source>
        <dbReference type="PROSITE" id="PS50994"/>
    </source>
</evidence>
<comment type="caution">
    <text evidence="14">The sequence shown here is derived from an EMBL/GenBank/DDBJ whole genome shotgun (WGS) entry which is preliminary data.</text>
</comment>
<keyword evidence="7" id="KW-0378">Hydrolase</keyword>
<proteinExistence type="predicted"/>
<protein>
    <recommendedName>
        <fullName evidence="1">RNA-directed DNA polymerase</fullName>
        <ecNumber evidence="1">2.7.7.49</ecNumber>
    </recommendedName>
</protein>
<evidence type="ECO:0000259" key="11">
    <source>
        <dbReference type="PROSITE" id="PS50158"/>
    </source>
</evidence>
<dbReference type="InterPro" id="IPR005162">
    <property type="entry name" value="Retrotrans_gag_dom"/>
</dbReference>
<feature type="compositionally biased region" description="Basic and acidic residues" evidence="10">
    <location>
        <begin position="494"/>
        <end position="517"/>
    </location>
</feature>
<dbReference type="SUPFAM" id="SSF53098">
    <property type="entry name" value="Ribonuclease H-like"/>
    <property type="match status" value="2"/>
</dbReference>
<dbReference type="SUPFAM" id="SSF57756">
    <property type="entry name" value="Retrovirus zinc finger-like domains"/>
    <property type="match status" value="1"/>
</dbReference>
<dbReference type="PROSITE" id="PS50878">
    <property type="entry name" value="RT_POL"/>
    <property type="match status" value="1"/>
</dbReference>
<feature type="compositionally biased region" description="Low complexity" evidence="10">
    <location>
        <begin position="2399"/>
        <end position="2412"/>
    </location>
</feature>
<keyword evidence="6" id="KW-0255">Endonuclease</keyword>
<dbReference type="InterPro" id="IPR012337">
    <property type="entry name" value="RNaseH-like_sf"/>
</dbReference>
<dbReference type="InterPro" id="IPR041588">
    <property type="entry name" value="Integrase_H2C2"/>
</dbReference>
<dbReference type="GO" id="GO:0008270">
    <property type="term" value="F:zinc ion binding"/>
    <property type="evidence" value="ECO:0007669"/>
    <property type="project" value="UniProtKB-KW"/>
</dbReference>
<dbReference type="Gene3D" id="1.10.340.70">
    <property type="match status" value="1"/>
</dbReference>
<dbReference type="FunFam" id="3.30.420.10:FF:000032">
    <property type="entry name" value="Retrovirus-related Pol polyprotein from transposon 297-like Protein"/>
    <property type="match status" value="2"/>
</dbReference>
<evidence type="ECO:0000256" key="7">
    <source>
        <dbReference type="ARBA" id="ARBA00022801"/>
    </source>
</evidence>
<dbReference type="InterPro" id="IPR021109">
    <property type="entry name" value="Peptidase_aspartic_dom_sf"/>
</dbReference>
<keyword evidence="9" id="KW-0862">Zinc</keyword>
<reference evidence="14" key="1">
    <citation type="submission" date="2023-07" db="EMBL/GenBank/DDBJ databases">
        <title>A chromosome-level genome assembly of Lolium multiflorum.</title>
        <authorList>
            <person name="Chen Y."/>
            <person name="Copetti D."/>
            <person name="Kolliker R."/>
            <person name="Studer B."/>
        </authorList>
    </citation>
    <scope>NUCLEOTIDE SEQUENCE</scope>
    <source>
        <strain evidence="14">02402/16</strain>
        <tissue evidence="14">Leaf</tissue>
    </source>
</reference>
<dbReference type="GO" id="GO:0015074">
    <property type="term" value="P:DNA integration"/>
    <property type="evidence" value="ECO:0007669"/>
    <property type="project" value="InterPro"/>
</dbReference>
<dbReference type="SMART" id="SM00343">
    <property type="entry name" value="ZnF_C2HC"/>
    <property type="match status" value="1"/>
</dbReference>
<feature type="compositionally biased region" description="Basic and acidic residues" evidence="10">
    <location>
        <begin position="831"/>
        <end position="883"/>
    </location>
</feature>
<dbReference type="Gene3D" id="2.40.70.10">
    <property type="entry name" value="Acid Proteases"/>
    <property type="match status" value="1"/>
</dbReference>
<keyword evidence="5" id="KW-0540">Nuclease</keyword>
<name>A0AAD8QH83_LOLMU</name>
<dbReference type="GO" id="GO:0003964">
    <property type="term" value="F:RNA-directed DNA polymerase activity"/>
    <property type="evidence" value="ECO:0007669"/>
    <property type="project" value="UniProtKB-KW"/>
</dbReference>
<evidence type="ECO:0000256" key="3">
    <source>
        <dbReference type="ARBA" id="ARBA00022679"/>
    </source>
</evidence>
<keyword evidence="2" id="KW-0645">Protease</keyword>
<dbReference type="PANTHER" id="PTHR35046:SF9">
    <property type="entry name" value="RNA-DIRECTED DNA POLYMERASE"/>
    <property type="match status" value="1"/>
</dbReference>
<dbReference type="Pfam" id="PF24626">
    <property type="entry name" value="SH3_Tf2-1"/>
    <property type="match status" value="2"/>
</dbReference>
<dbReference type="Gene3D" id="3.30.420.10">
    <property type="entry name" value="Ribonuclease H-like superfamily/Ribonuclease H"/>
    <property type="match status" value="2"/>
</dbReference>
<dbReference type="FunFam" id="1.10.340.70:FF:000001">
    <property type="entry name" value="Retrovirus-related Pol polyprotein from transposon gypsy-like Protein"/>
    <property type="match status" value="1"/>
</dbReference>
<keyword evidence="3" id="KW-0808">Transferase</keyword>
<evidence type="ECO:0000256" key="8">
    <source>
        <dbReference type="ARBA" id="ARBA00022918"/>
    </source>
</evidence>
<dbReference type="CDD" id="cd09274">
    <property type="entry name" value="RNase_HI_RT_Ty3"/>
    <property type="match status" value="1"/>
</dbReference>
<dbReference type="InterPro" id="IPR041373">
    <property type="entry name" value="RT_RNaseH"/>
</dbReference>
<dbReference type="InterPro" id="IPR036397">
    <property type="entry name" value="RNaseH_sf"/>
</dbReference>
<feature type="region of interest" description="Disordered" evidence="10">
    <location>
        <begin position="1"/>
        <end position="26"/>
    </location>
</feature>
<sequence>MDSEDEDTEEYTEHFEEDASSSTADVEEHVELYTDYGSASIIGMTDIEELYTDYGSASIAYMDDTDELYIDTCSTSMDDMVEHHHEDDIDPTMSTADAPTYPYLANGATYEDRGPPRWHHHIKDIIWSIKSVPNMIAIDTLLQAPLGAATNMPSRMSHHLGMARTVIDSHHLMIVVDHHHLMVYIDIHPHMIFDDTAQDMVMRQEDENLDMKTFLIRRLLPLAPPPQWPLPRHMPMDSDATSASNKATFHGNVPISYVSAKKLYFDELNAQVSKMPPLEDDLGGDGVEHGEHGILPSPTEAHGVEMVEHGNFPSTTEAHGDEQVEPTPICLIDELVPIPCEHESHLAHLSESDSELSDFHPICEFECFHLEDMSDTQSELREVDDRSMEDIAFANTLTSPSLVSSYVALGSTEDEFPLMEKMYMVHEDDDISPCLLQDGRVDHMDPPTSTTPTSHESAFKGADVDKDQERRNPHGAWKKEEEEGKKRRRKMKKRREEQAAQSRGRSDRATDRTGRRRAREVVRLHGIPASIVSDRDVKFMSYLWKSLMAKFGVKLLFSSSSHPQTDGQTEVVNRSLSTLLRTLVKKNLKSWEDCIPHAEFAYNRAKHSTTLRSPFMVVYGFEPPTALDILPLPLHQRTNMDFDERTTAMKKLHEETRATIQDHVLRQANRLNAKKKERVFEEGDLVWVHLRKERFPQERNSKLKPRGDGPFKVLKRINNNAYVIDIPTSKYLVSNTFNISDLSPHHGDEEEQESRTTLSQGGGDDVAPLTNDSTSRPTSPPSGPMTRARVKALHDKVNSLLTSLDLDTPLDGMLPHAETLCVIRYVEHQDHGKDVTPWSREGEEQLSKKMYTELDPKSPEDRKEEKTDGRSRTRSDRAPDRATRLRIRSTGRLTGPPGSQPGYQPKKPDDTPVTWREYEALRDHLSRELRVTTETFDTEIQGVNLKVDEATTAIQAVQTSVTTLQASIQALTNTVDQIRTMVQQQPQQPFDEDGSVNGDNADAAAAQGMGRGVGRGLPRGVNRGFVEIGARRVPLQQDDGLGKPKFSIPRFEGGTDVEEYLTWELKIERLWRLHPDYTEDKKIKLASSEFDGYALRWWDALVQNREEDGELPIVTWRTMKAAMRARFVPTNYLRSVFDKLTQLKQGVLTVDAYYMEMEMLMQRARVRESLEMTMQRFLNGLKFNIKGIVRHHKYATMNELLHHAREAESQLAEEAQQRGRATGAGRYTPRPPPSTAPSTRPTDVPSSSSKPVSNVSHTKKPVPAASGTGSSMSTARNRDMVCHTCGGKGHFKKDCPNRKVMIINEDNEYETGDDADPDGPEDDDYDSDSFDAYPSEAQTIVVSQRVLNVQPSASTQRCNLFQTKALVGPDKACKVIIDGGSCRNLASKELCAKLKLKYLPHPHPYYIQWLSNNGEMKVSHMVRVDFEIGPYKDSIDFDVVPMTEFGDVFPEEVPAGLPPLRGIEHQIDLIPGASLPNRAPYRTNPEETKEIQKQVQALLDKGYIRISLSPCAVPVILVPKKDGTWRMCVDCRAINNITIRYRHPIPRLEDMLDELSGAAVFSKIDLRSGYHQIRMKEGDEWKTAFKTKFGLYEWLVMPFGLTNAPSTFMRLMNHVLREFIGKFVVVYFDDILIYSRNESDHTIHIRHVLQVLRDNQLYGNLEKCTFCKDKVIFLGYVVSQHGVEVDESKIEAIQNWPTPMNVSQVRSFHGLAGFYRRFVPNFSTIAAPLNDLTKKGVVFEWGAAQDHAFDELKRLLTSAPLLALPDFNKQFEIECDASGIGIGGVLMQEGRPIAYFSEKLSGAKLNYPIYDKELYALIRVLEVWQHYLWPKEFIIHSDHEALKYLKAQSTLHKRLAKWVEFIESFPYIIKHKKGKDNIVADALSRKNMLLTQLDVKIPGLEILCDLYATDHDFAEPYRLCALGKAWEKYHIHDGFLFRANKLCVPESSVRLLLLQESHAGGLMGHFGREKTLLMLADHFYWPKMRRDVDRYVKRCITCNKSKSKLKPHGLYTPLPAPTTPWEDISMDFVLGLPRTKRGHDSIFVVVDRFSKMSHFIACHKSDDASHIANLFFREIVRLHGVPKTIVSDRDVKFMSYFWKTLWRKLGTKLLFSTTCHPQTDGQTEVVNRTLSQLLRSMIKKNLKEWEECLPHVEFAYNRAVHSTTELCPFEVVYGFKPITPLDLLPLPIHERVNMEASKRADFVKKIHVKTKELIEKKGKSNAARKNMKRKEMLFKPGDLVWVHFRKDRFPQLRKSKLKPRGAGPYKVLAKINDNAYSIDLPEDEFGVSNSFNVGGDDEDIPTSLLPPSLANEDEPAVKLKSNEVRIGPITRARAKLLKQQVNLYQEETSIARGEEQLDMKTDDKMAVKLDMELDMKISHGRAREEREACARGEEEVQAGPEPGQTGPQTGQPGPWPGRPAANRPPTGRSVSYEPREKDSTADPKMDKEEGEEELKDAPAHPGTAGLKTPALPACSPRHCRPPDTGTAGPSS</sequence>
<dbReference type="InterPro" id="IPR001584">
    <property type="entry name" value="Integrase_cat-core"/>
</dbReference>
<dbReference type="GO" id="GO:0004519">
    <property type="term" value="F:endonuclease activity"/>
    <property type="evidence" value="ECO:0007669"/>
    <property type="project" value="UniProtKB-KW"/>
</dbReference>
<evidence type="ECO:0000256" key="4">
    <source>
        <dbReference type="ARBA" id="ARBA00022695"/>
    </source>
</evidence>
<feature type="compositionally biased region" description="Basic and acidic residues" evidence="10">
    <location>
        <begin position="2377"/>
        <end position="2394"/>
    </location>
</feature>
<dbReference type="PROSITE" id="PS50994">
    <property type="entry name" value="INTEGRASE"/>
    <property type="match status" value="2"/>
</dbReference>
<feature type="domain" description="Integrase catalytic" evidence="13">
    <location>
        <begin position="2016"/>
        <end position="2176"/>
    </location>
</feature>
<evidence type="ECO:0000256" key="5">
    <source>
        <dbReference type="ARBA" id="ARBA00022722"/>
    </source>
</evidence>
<accession>A0AAD8QH83</accession>
<dbReference type="Gene3D" id="3.30.70.270">
    <property type="match status" value="2"/>
</dbReference>
<keyword evidence="15" id="KW-1185">Reference proteome</keyword>
<dbReference type="FunFam" id="3.10.10.10:FF:000007">
    <property type="entry name" value="Retrovirus-related Pol polyprotein from transposon 17.6-like Protein"/>
    <property type="match status" value="1"/>
</dbReference>
<feature type="region of interest" description="Disordered" evidence="10">
    <location>
        <begin position="1307"/>
        <end position="1327"/>
    </location>
</feature>
<dbReference type="EMBL" id="JAUUTY010000313">
    <property type="protein sequence ID" value="KAK1602096.1"/>
    <property type="molecule type" value="Genomic_DNA"/>
</dbReference>
<feature type="domain" description="Reverse transcriptase" evidence="12">
    <location>
        <begin position="1499"/>
        <end position="1678"/>
    </location>
</feature>
<feature type="compositionally biased region" description="Acidic residues" evidence="10">
    <location>
        <begin position="1"/>
        <end position="19"/>
    </location>
</feature>
<dbReference type="CDD" id="cd00303">
    <property type="entry name" value="retropepsin_like"/>
    <property type="match status" value="1"/>
</dbReference>
<evidence type="ECO:0000256" key="2">
    <source>
        <dbReference type="ARBA" id="ARBA00022670"/>
    </source>
</evidence>
<feature type="region of interest" description="Disordered" evidence="10">
    <location>
        <begin position="742"/>
        <end position="787"/>
    </location>
</feature>
<gene>
    <name evidence="14" type="ORF">QYE76_017139</name>
</gene>
<dbReference type="Pfam" id="PF17917">
    <property type="entry name" value="RT_RNaseH"/>
    <property type="match status" value="1"/>
</dbReference>
<dbReference type="FunFam" id="3.30.70.270:FF:000020">
    <property type="entry name" value="Transposon Tf2-6 polyprotein-like Protein"/>
    <property type="match status" value="1"/>
</dbReference>
<keyword evidence="9" id="KW-0479">Metal-binding</keyword>
<dbReference type="CDD" id="cd01647">
    <property type="entry name" value="RT_LTR"/>
    <property type="match status" value="1"/>
</dbReference>
<dbReference type="Gene3D" id="3.10.20.370">
    <property type="match status" value="1"/>
</dbReference>
<dbReference type="GO" id="GO:0003676">
    <property type="term" value="F:nucleic acid binding"/>
    <property type="evidence" value="ECO:0007669"/>
    <property type="project" value="InterPro"/>
</dbReference>
<feature type="compositionally biased region" description="Low complexity" evidence="10">
    <location>
        <begin position="1236"/>
        <end position="1256"/>
    </location>
</feature>
<feature type="compositionally biased region" description="Basic and acidic residues" evidence="10">
    <location>
        <begin position="462"/>
        <end position="485"/>
    </location>
</feature>
<dbReference type="InterPro" id="IPR036875">
    <property type="entry name" value="Znf_CCHC_sf"/>
</dbReference>
<feature type="compositionally biased region" description="Basic and acidic residues" evidence="10">
    <location>
        <begin position="2433"/>
        <end position="2447"/>
    </location>
</feature>
<keyword evidence="4" id="KW-0548">Nucleotidyltransferase</keyword>
<evidence type="ECO:0000313" key="15">
    <source>
        <dbReference type="Proteomes" id="UP001231189"/>
    </source>
</evidence>
<dbReference type="PANTHER" id="PTHR35046">
    <property type="entry name" value="ZINC KNUCKLE (CCHC-TYPE) FAMILY PROTEIN"/>
    <property type="match status" value="1"/>
</dbReference>
<dbReference type="InterPro" id="IPR000477">
    <property type="entry name" value="RT_dom"/>
</dbReference>
<dbReference type="Pfam" id="PF17921">
    <property type="entry name" value="Integrase_H2C2"/>
    <property type="match status" value="1"/>
</dbReference>
<dbReference type="InterPro" id="IPR043502">
    <property type="entry name" value="DNA/RNA_pol_sf"/>
</dbReference>
<evidence type="ECO:0000256" key="10">
    <source>
        <dbReference type="SAM" id="MobiDB-lite"/>
    </source>
</evidence>
<dbReference type="InterPro" id="IPR056924">
    <property type="entry name" value="SH3_Tf2-1"/>
</dbReference>
<dbReference type="PROSITE" id="PS50158">
    <property type="entry name" value="ZF_CCHC"/>
    <property type="match status" value="1"/>
</dbReference>
<dbReference type="Proteomes" id="UP001231189">
    <property type="component" value="Unassembled WGS sequence"/>
</dbReference>
<dbReference type="InterPro" id="IPR043128">
    <property type="entry name" value="Rev_trsase/Diguanyl_cyclase"/>
</dbReference>
<keyword evidence="9" id="KW-0863">Zinc-finger</keyword>
<dbReference type="Pfam" id="PF00098">
    <property type="entry name" value="zf-CCHC"/>
    <property type="match status" value="1"/>
</dbReference>
<feature type="compositionally biased region" description="Low complexity" evidence="10">
    <location>
        <begin position="1264"/>
        <end position="1275"/>
    </location>
</feature>
<dbReference type="Pfam" id="PF03732">
    <property type="entry name" value="Retrotrans_gag"/>
    <property type="match status" value="1"/>
</dbReference>
<feature type="region of interest" description="Disordered" evidence="10">
    <location>
        <begin position="831"/>
        <end position="911"/>
    </location>
</feature>
<feature type="region of interest" description="Disordered" evidence="10">
    <location>
        <begin position="434"/>
        <end position="517"/>
    </location>
</feature>
<dbReference type="InterPro" id="IPR001878">
    <property type="entry name" value="Znf_CCHC"/>
</dbReference>
<dbReference type="GO" id="GO:0008233">
    <property type="term" value="F:peptidase activity"/>
    <property type="evidence" value="ECO:0007669"/>
    <property type="project" value="UniProtKB-KW"/>
</dbReference>
<dbReference type="SUPFAM" id="SSF56672">
    <property type="entry name" value="DNA/RNA polymerases"/>
    <property type="match status" value="1"/>
</dbReference>
<evidence type="ECO:0000256" key="6">
    <source>
        <dbReference type="ARBA" id="ARBA00022759"/>
    </source>
</evidence>
<evidence type="ECO:0000256" key="9">
    <source>
        <dbReference type="PROSITE-ProRule" id="PRU00047"/>
    </source>
</evidence>